<keyword evidence="2" id="KW-1185">Reference proteome</keyword>
<dbReference type="WBParaSite" id="Smp_347240.1">
    <property type="protein sequence ID" value="Smp_347240.1"/>
    <property type="gene ID" value="Smp_347240"/>
</dbReference>
<reference evidence="2" key="1">
    <citation type="journal article" date="2012" name="PLoS Negl. Trop. Dis.">
        <title>A systematically improved high quality genome and transcriptome of the human blood fluke Schistosoma mansoni.</title>
        <authorList>
            <person name="Protasio A.V."/>
            <person name="Tsai I.J."/>
            <person name="Babbage A."/>
            <person name="Nichol S."/>
            <person name="Hunt M."/>
            <person name="Aslett M.A."/>
            <person name="De Silva N."/>
            <person name="Velarde G.S."/>
            <person name="Anderson T.J."/>
            <person name="Clark R.C."/>
            <person name="Davidson C."/>
            <person name="Dillon G.P."/>
            <person name="Holroyd N.E."/>
            <person name="LoVerde P.T."/>
            <person name="Lloyd C."/>
            <person name="McQuillan J."/>
            <person name="Oliveira G."/>
            <person name="Otto T.D."/>
            <person name="Parker-Manuel S.J."/>
            <person name="Quail M.A."/>
            <person name="Wilson R.A."/>
            <person name="Zerlotini A."/>
            <person name="Dunne D.W."/>
            <person name="Berriman M."/>
        </authorList>
    </citation>
    <scope>NUCLEOTIDE SEQUENCE [LARGE SCALE GENOMIC DNA]</scope>
    <source>
        <strain evidence="2">Puerto Rican</strain>
    </source>
</reference>
<organism evidence="2 3">
    <name type="scientific">Schistosoma mansoni</name>
    <name type="common">Blood fluke</name>
    <dbReference type="NCBI Taxonomy" id="6183"/>
    <lineage>
        <taxon>Eukaryota</taxon>
        <taxon>Metazoa</taxon>
        <taxon>Spiralia</taxon>
        <taxon>Lophotrochozoa</taxon>
        <taxon>Platyhelminthes</taxon>
        <taxon>Trematoda</taxon>
        <taxon>Digenea</taxon>
        <taxon>Strigeidida</taxon>
        <taxon>Schistosomatoidea</taxon>
        <taxon>Schistosomatidae</taxon>
        <taxon>Schistosoma</taxon>
    </lineage>
</organism>
<dbReference type="Proteomes" id="UP000008854">
    <property type="component" value="Unassembled WGS sequence"/>
</dbReference>
<name>A0A5K4FFJ7_SCHMA</name>
<keyword evidence="1" id="KW-1133">Transmembrane helix</keyword>
<dbReference type="InParanoid" id="A0A5K4FFJ7"/>
<feature type="transmembrane region" description="Helical" evidence="1">
    <location>
        <begin position="86"/>
        <end position="105"/>
    </location>
</feature>
<protein>
    <submittedName>
        <fullName evidence="3">Smp_204810</fullName>
    </submittedName>
</protein>
<feature type="transmembrane region" description="Helical" evidence="1">
    <location>
        <begin position="174"/>
        <end position="192"/>
    </location>
</feature>
<keyword evidence="1" id="KW-0472">Membrane</keyword>
<evidence type="ECO:0000256" key="1">
    <source>
        <dbReference type="SAM" id="Phobius"/>
    </source>
</evidence>
<feature type="transmembrane region" description="Helical" evidence="1">
    <location>
        <begin position="139"/>
        <end position="162"/>
    </location>
</feature>
<feature type="transmembrane region" description="Helical" evidence="1">
    <location>
        <begin position="20"/>
        <end position="42"/>
    </location>
</feature>
<evidence type="ECO:0000313" key="3">
    <source>
        <dbReference type="WBParaSite" id="Smp_347240.1"/>
    </source>
</evidence>
<evidence type="ECO:0000313" key="2">
    <source>
        <dbReference type="Proteomes" id="UP000008854"/>
    </source>
</evidence>
<accession>A0A5K4FFJ7</accession>
<proteinExistence type="predicted"/>
<feature type="transmembrane region" description="Helical" evidence="1">
    <location>
        <begin position="112"/>
        <end position="133"/>
    </location>
</feature>
<reference evidence="3" key="2">
    <citation type="submission" date="2019-11" db="UniProtKB">
        <authorList>
            <consortium name="WormBaseParasite"/>
        </authorList>
    </citation>
    <scope>IDENTIFICATION</scope>
    <source>
        <strain evidence="3">Puerto Rican</strain>
    </source>
</reference>
<keyword evidence="1" id="KW-0812">Transmembrane</keyword>
<sequence length="238" mass="27332">MLFKQHKQVNNWKSSPNIDLIKFFIVTCLPLIEMIITTILICKFCHECKNINQYKWYLIGLIPSSIIFSLLMVIVRDMRARFPLNYVFLFLNTLLLCYTFIPPILMIMIKNIMISFTVATVIAFSMIVLGMFIKVKIPPVLSAAVSISFIIVGLAISVGLYLAQKQVALQVMGAFFILSILPILLFVGQQLRTEYSPRMLPSDYILYAVLMSAIYLFIFYSISVQFLNHRHESTPYSC</sequence>
<feature type="transmembrane region" description="Helical" evidence="1">
    <location>
        <begin position="204"/>
        <end position="227"/>
    </location>
</feature>
<feature type="transmembrane region" description="Helical" evidence="1">
    <location>
        <begin position="54"/>
        <end position="74"/>
    </location>
</feature>
<dbReference type="AlphaFoldDB" id="A0A5K4FFJ7"/>